<dbReference type="GO" id="GO:0070778">
    <property type="term" value="P:L-aspartate transmembrane transport"/>
    <property type="evidence" value="ECO:0007669"/>
    <property type="project" value="TreeGrafter"/>
</dbReference>
<dbReference type="PANTHER" id="PTHR42865:SF1">
    <property type="entry name" value="AEROBIC C4-DICARBOXYLATE TRANSPORT PROTEIN"/>
    <property type="match status" value="1"/>
</dbReference>
<comment type="subcellular location">
    <subcellularLocation>
        <location evidence="1">Cell inner membrane</location>
        <topology evidence="1">Multi-pass membrane protein</topology>
    </subcellularLocation>
</comment>
<gene>
    <name evidence="10" type="ORF">SAMN05192568_102121</name>
</gene>
<dbReference type="PROSITE" id="PS00713">
    <property type="entry name" value="NA_DICARBOXYL_SYMP_1"/>
    <property type="match status" value="1"/>
</dbReference>
<evidence type="ECO:0000256" key="9">
    <source>
        <dbReference type="SAM" id="Phobius"/>
    </source>
</evidence>
<evidence type="ECO:0000313" key="10">
    <source>
        <dbReference type="EMBL" id="SFM15711.1"/>
    </source>
</evidence>
<dbReference type="AlphaFoldDB" id="A0A1I4NJR8"/>
<keyword evidence="3" id="KW-0813">Transport</keyword>
<dbReference type="NCBIfam" id="NF009587">
    <property type="entry name" value="PRK13027.1"/>
    <property type="match status" value="1"/>
</dbReference>
<dbReference type="GO" id="GO:0005886">
    <property type="term" value="C:plasma membrane"/>
    <property type="evidence" value="ECO:0007669"/>
    <property type="project" value="UniProtKB-SubCell"/>
</dbReference>
<keyword evidence="11" id="KW-1185">Reference proteome</keyword>
<dbReference type="NCBIfam" id="NF002461">
    <property type="entry name" value="PRK01663.1"/>
    <property type="match status" value="1"/>
</dbReference>
<feature type="transmembrane region" description="Helical" evidence="9">
    <location>
        <begin position="367"/>
        <end position="392"/>
    </location>
</feature>
<protein>
    <submittedName>
        <fullName evidence="10">Aerobic C4-dicarboxylate transport protein</fullName>
    </submittedName>
</protein>
<dbReference type="PRINTS" id="PR00173">
    <property type="entry name" value="EDTRNSPORT"/>
</dbReference>
<dbReference type="GO" id="GO:0015138">
    <property type="term" value="F:fumarate transmembrane transporter activity"/>
    <property type="evidence" value="ECO:0007669"/>
    <property type="project" value="TreeGrafter"/>
</dbReference>
<comment type="similarity">
    <text evidence="2">Belongs to the dicarboxylate/amino acid:cation symporter (DAACS) (TC 2.A.23) family.</text>
</comment>
<dbReference type="EMBL" id="FOTK01000021">
    <property type="protein sequence ID" value="SFM15711.1"/>
    <property type="molecule type" value="Genomic_DNA"/>
</dbReference>
<evidence type="ECO:0000313" key="11">
    <source>
        <dbReference type="Proteomes" id="UP000199048"/>
    </source>
</evidence>
<keyword evidence="5 9" id="KW-0812">Transmembrane</keyword>
<feature type="transmembrane region" description="Helical" evidence="9">
    <location>
        <begin position="236"/>
        <end position="261"/>
    </location>
</feature>
<dbReference type="FunFam" id="1.10.3860.10:FF:000001">
    <property type="entry name" value="C4-dicarboxylate transport protein"/>
    <property type="match status" value="1"/>
</dbReference>
<dbReference type="Pfam" id="PF00375">
    <property type="entry name" value="SDF"/>
    <property type="match status" value="1"/>
</dbReference>
<dbReference type="OrthoDB" id="9766690at2"/>
<feature type="transmembrane region" description="Helical" evidence="9">
    <location>
        <begin position="94"/>
        <end position="113"/>
    </location>
</feature>
<feature type="transmembrane region" description="Helical" evidence="9">
    <location>
        <begin position="166"/>
        <end position="184"/>
    </location>
</feature>
<evidence type="ECO:0000256" key="1">
    <source>
        <dbReference type="ARBA" id="ARBA00004429"/>
    </source>
</evidence>
<dbReference type="GO" id="GO:0015366">
    <property type="term" value="F:malate:proton symporter activity"/>
    <property type="evidence" value="ECO:0007669"/>
    <property type="project" value="TreeGrafter"/>
</dbReference>
<keyword evidence="6" id="KW-0769">Symport</keyword>
<evidence type="ECO:0000256" key="6">
    <source>
        <dbReference type="ARBA" id="ARBA00022847"/>
    </source>
</evidence>
<organism evidence="10 11">
    <name type="scientific">Methylobacterium pseudosasicola</name>
    <dbReference type="NCBI Taxonomy" id="582667"/>
    <lineage>
        <taxon>Bacteria</taxon>
        <taxon>Pseudomonadati</taxon>
        <taxon>Pseudomonadota</taxon>
        <taxon>Alphaproteobacteria</taxon>
        <taxon>Hyphomicrobiales</taxon>
        <taxon>Methylobacteriaceae</taxon>
        <taxon>Methylobacterium</taxon>
    </lineage>
</organism>
<dbReference type="SUPFAM" id="SSF118215">
    <property type="entry name" value="Proton glutamate symport protein"/>
    <property type="match status" value="1"/>
</dbReference>
<evidence type="ECO:0000256" key="7">
    <source>
        <dbReference type="ARBA" id="ARBA00022989"/>
    </source>
</evidence>
<dbReference type="InterPro" id="IPR018107">
    <property type="entry name" value="Na-dicarboxylate_symporter_CS"/>
</dbReference>
<keyword evidence="8 9" id="KW-0472">Membrane</keyword>
<keyword evidence="4" id="KW-1003">Cell membrane</keyword>
<feature type="transmembrane region" description="Helical" evidence="9">
    <location>
        <begin position="196"/>
        <end position="224"/>
    </location>
</feature>
<dbReference type="STRING" id="582667.SAMN05192568_102121"/>
<dbReference type="PANTHER" id="PTHR42865">
    <property type="entry name" value="PROTON/GLUTAMATE-ASPARTATE SYMPORTER"/>
    <property type="match status" value="1"/>
</dbReference>
<evidence type="ECO:0000256" key="3">
    <source>
        <dbReference type="ARBA" id="ARBA00022448"/>
    </source>
</evidence>
<evidence type="ECO:0000256" key="5">
    <source>
        <dbReference type="ARBA" id="ARBA00022692"/>
    </source>
</evidence>
<sequence length="443" mass="46373">MGATAVAVPVDAVRSTKRPFYKNLYVQVLTAIALGVVCGHFYPSFGESLKPLGDVFIKMVKMIIAPVIFCTVVHGIASVGDLKKVGRIGVKSLIYFEVLTTLALLIGLVAMNLTQPGAGMNIDPTHLDPQAIASVSNSAKKGMGVVDYFTHIVPNTFVGAFAEGEILQILFISILFAIALSMAGPKVQPLVDMIDLAAKGLFGVVGIIMKFAPLGAFGAMAFTIGKYGIASLVPLLHMIAIFYLTCIVFVVVVLGAVARLAGFSIFKFLRYIREELLIVLGTSSSEAALPRLMEKLKRAGCGESTVGIVVPSGYSFNLDGTCINLTTMAIFLAQATNTPLGFEAQLVLVGVLLLTSKGAASVTGGSFVVLAATLASLHSIPVASLAIILGVYRFISEGGALVNAVGNGVAAIVVARWEGDLDTARLHAALDGRLVDTQEPSGI</sequence>
<dbReference type="GO" id="GO:0015141">
    <property type="term" value="F:succinate transmembrane transporter activity"/>
    <property type="evidence" value="ECO:0007669"/>
    <property type="project" value="TreeGrafter"/>
</dbReference>
<accession>A0A1I4NJR8</accession>
<dbReference type="RefSeq" id="WP_092043182.1">
    <property type="nucleotide sequence ID" value="NZ_FOTK01000021.1"/>
</dbReference>
<dbReference type="Gene3D" id="1.10.3860.10">
    <property type="entry name" value="Sodium:dicarboxylate symporter"/>
    <property type="match status" value="1"/>
</dbReference>
<dbReference type="Proteomes" id="UP000199048">
    <property type="component" value="Unassembled WGS sequence"/>
</dbReference>
<evidence type="ECO:0000256" key="8">
    <source>
        <dbReference type="ARBA" id="ARBA00023136"/>
    </source>
</evidence>
<dbReference type="InterPro" id="IPR036458">
    <property type="entry name" value="Na:dicarbo_symporter_sf"/>
</dbReference>
<evidence type="ECO:0000256" key="4">
    <source>
        <dbReference type="ARBA" id="ARBA00022475"/>
    </source>
</evidence>
<proteinExistence type="inferred from homology"/>
<reference evidence="11" key="1">
    <citation type="submission" date="2016-10" db="EMBL/GenBank/DDBJ databases">
        <authorList>
            <person name="Varghese N."/>
            <person name="Submissions S."/>
        </authorList>
    </citation>
    <scope>NUCLEOTIDE SEQUENCE [LARGE SCALE GENOMIC DNA]</scope>
    <source>
        <strain evidence="11">BL36</strain>
    </source>
</reference>
<feature type="transmembrane region" description="Helical" evidence="9">
    <location>
        <begin position="62"/>
        <end position="82"/>
    </location>
</feature>
<name>A0A1I4NJR8_9HYPH</name>
<dbReference type="InterPro" id="IPR001991">
    <property type="entry name" value="Na-dicarboxylate_symporter"/>
</dbReference>
<keyword evidence="7 9" id="KW-1133">Transmembrane helix</keyword>
<evidence type="ECO:0000256" key="2">
    <source>
        <dbReference type="ARBA" id="ARBA00006148"/>
    </source>
</evidence>
<feature type="transmembrane region" description="Helical" evidence="9">
    <location>
        <begin position="24"/>
        <end position="42"/>
    </location>
</feature>